<dbReference type="Pfam" id="PF03184">
    <property type="entry name" value="DDE_1"/>
    <property type="match status" value="1"/>
</dbReference>
<organism evidence="3 4">
    <name type="scientific">Ditylenchus dipsaci</name>
    <dbReference type="NCBI Taxonomy" id="166011"/>
    <lineage>
        <taxon>Eukaryota</taxon>
        <taxon>Metazoa</taxon>
        <taxon>Ecdysozoa</taxon>
        <taxon>Nematoda</taxon>
        <taxon>Chromadorea</taxon>
        <taxon>Rhabditida</taxon>
        <taxon>Tylenchina</taxon>
        <taxon>Tylenchomorpha</taxon>
        <taxon>Sphaerularioidea</taxon>
        <taxon>Anguinidae</taxon>
        <taxon>Anguininae</taxon>
        <taxon>Ditylenchus</taxon>
    </lineage>
</organism>
<dbReference type="SMART" id="SM00674">
    <property type="entry name" value="CENPB"/>
    <property type="match status" value="1"/>
</dbReference>
<keyword evidence="3" id="KW-1185">Reference proteome</keyword>
<evidence type="ECO:0000256" key="1">
    <source>
        <dbReference type="ARBA" id="ARBA00023125"/>
    </source>
</evidence>
<dbReference type="InterPro" id="IPR006600">
    <property type="entry name" value="HTH_CenpB_DNA-bd_dom"/>
</dbReference>
<accession>A0A915DY62</accession>
<keyword evidence="1" id="KW-0238">DNA-binding</keyword>
<sequence length="286" mass="32775">MHNRFGFVASEEDLKKLRQFERGEQRCVDRQNQLRVLCDRLRQQVFDKMTRGIVLHDCDIQAMAIVINRELQIPRFSASLRWVQNFKSGSRIVSRHITRIVSRRNREDRVAIEENARQFVADIRLLQVSPEKMANADQSGFVKEMISGRSLAPTGVKDVERVVQIVASTTHSYTVMPTIYANGTLGKKLFVVLQEPSGSFPQRLNYAASNLSIHCHSSHIMTKDLMKTWLRECVFTNEMPDQLLLIVDSWTSFRDHQTIRSLVPEGKVVIMRNIPAGATSLIQPLD</sequence>
<evidence type="ECO:0000313" key="4">
    <source>
        <dbReference type="WBParaSite" id="jg23963"/>
    </source>
</evidence>
<proteinExistence type="predicted"/>
<dbReference type="WBParaSite" id="jg23963">
    <property type="protein sequence ID" value="jg23963"/>
    <property type="gene ID" value="jg23963"/>
</dbReference>
<evidence type="ECO:0000259" key="2">
    <source>
        <dbReference type="SMART" id="SM00674"/>
    </source>
</evidence>
<protein>
    <submittedName>
        <fullName evidence="4">HTH CENPB-type domain-containing protein</fullName>
    </submittedName>
</protein>
<dbReference type="GO" id="GO:0003677">
    <property type="term" value="F:DNA binding"/>
    <property type="evidence" value="ECO:0007669"/>
    <property type="project" value="UniProtKB-KW"/>
</dbReference>
<evidence type="ECO:0000313" key="3">
    <source>
        <dbReference type="Proteomes" id="UP000887574"/>
    </source>
</evidence>
<name>A0A915DY62_9BILA</name>
<dbReference type="Proteomes" id="UP000887574">
    <property type="component" value="Unplaced"/>
</dbReference>
<dbReference type="AlphaFoldDB" id="A0A915DY62"/>
<dbReference type="InterPro" id="IPR004875">
    <property type="entry name" value="DDE_SF_endonuclease_dom"/>
</dbReference>
<reference evidence="4" key="1">
    <citation type="submission" date="2022-11" db="UniProtKB">
        <authorList>
            <consortium name="WormBaseParasite"/>
        </authorList>
    </citation>
    <scope>IDENTIFICATION</scope>
</reference>
<feature type="domain" description="HTH CENPB-type" evidence="2">
    <location>
        <begin position="35"/>
        <end position="96"/>
    </location>
</feature>